<reference evidence="7" key="1">
    <citation type="submission" date="2019-03" db="EMBL/GenBank/DDBJ databases">
        <title>Metabolic reconstructions from genomes of highly enriched 'Candidatus Accumulibacter' and 'Candidatus Competibacter' bioreactor populations.</title>
        <authorList>
            <person name="Annavajhala M.K."/>
            <person name="Welles L."/>
            <person name="Abbas B."/>
            <person name="Sorokin D."/>
            <person name="Park H."/>
            <person name="Van Loosdrecht M."/>
            <person name="Chandran K."/>
        </authorList>
    </citation>
    <scope>NUCLEOTIDE SEQUENCE</scope>
    <source>
        <strain evidence="7">SBR_L</strain>
    </source>
</reference>
<dbReference type="Proteomes" id="UP000886469">
    <property type="component" value="Unassembled WGS sequence"/>
</dbReference>
<evidence type="ECO:0000313" key="7">
    <source>
        <dbReference type="EMBL" id="NMQ04516.1"/>
    </source>
</evidence>
<dbReference type="EMBL" id="SPMX01000009">
    <property type="protein sequence ID" value="NMQ04516.1"/>
    <property type="molecule type" value="Genomic_DNA"/>
</dbReference>
<dbReference type="InterPro" id="IPR036291">
    <property type="entry name" value="NAD(P)-bd_dom_sf"/>
</dbReference>
<evidence type="ECO:0000256" key="2">
    <source>
        <dbReference type="ARBA" id="ARBA00023002"/>
    </source>
</evidence>
<dbReference type="SUPFAM" id="SSF51735">
    <property type="entry name" value="NAD(P)-binding Rossmann-fold domains"/>
    <property type="match status" value="1"/>
</dbReference>
<dbReference type="Pfam" id="PF00389">
    <property type="entry name" value="2-Hacid_dh"/>
    <property type="match status" value="1"/>
</dbReference>
<sequence>MPDAETLDPVVVISEFMEAAAVRSLRAQFPVHYDPELFDHPAQFYRLLASVRALIVRNRTRVDGELLGRAPRLEVIGRLGVGLDNIDLVACRARGIAVHPAAGANARAVAEYVLAMMLITLRDDYHRTADLSSGRWPSAYHAGGRQAAGKTLGLVGFGAIGQLTARLARAIGCRVIACDPAHAPGSLLWRELDIEPVGFDDLLAAADVVSLHLPLTAASRGLFGRETIARMKPQAILINTAHGGIVHERALADALCSGHLSGAAIDVFAREPLPAGSPLAGLPNVWLTPHIAGLSREANLRVSALIAEQVSRSLARITEDQAVCQSSS</sequence>
<dbReference type="Gene3D" id="3.40.50.720">
    <property type="entry name" value="NAD(P)-binding Rossmann-like Domain"/>
    <property type="match status" value="2"/>
</dbReference>
<dbReference type="Pfam" id="PF02826">
    <property type="entry name" value="2-Hacid_dh_C"/>
    <property type="match status" value="1"/>
</dbReference>
<dbReference type="InterPro" id="IPR006139">
    <property type="entry name" value="D-isomer_2_OHA_DH_cat_dom"/>
</dbReference>
<organism evidence="7 8">
    <name type="scientific">Candidatus Accumulibacter contiguus</name>
    <dbReference type="NCBI Taxonomy" id="2954381"/>
    <lineage>
        <taxon>Bacteria</taxon>
        <taxon>Pseudomonadati</taxon>
        <taxon>Pseudomonadota</taxon>
        <taxon>Betaproteobacteria</taxon>
        <taxon>Candidatus Accumulibacter</taxon>
    </lineage>
</organism>
<evidence type="ECO:0000259" key="6">
    <source>
        <dbReference type="Pfam" id="PF02826"/>
    </source>
</evidence>
<comment type="caution">
    <text evidence="7">The sequence shown here is derived from an EMBL/GenBank/DDBJ whole genome shotgun (WGS) entry which is preliminary data.</text>
</comment>
<dbReference type="InterPro" id="IPR006140">
    <property type="entry name" value="D-isomer_DH_NAD-bd"/>
</dbReference>
<evidence type="ECO:0000256" key="4">
    <source>
        <dbReference type="RuleBase" id="RU003719"/>
    </source>
</evidence>
<evidence type="ECO:0000256" key="3">
    <source>
        <dbReference type="ARBA" id="ARBA00023027"/>
    </source>
</evidence>
<proteinExistence type="inferred from homology"/>
<dbReference type="PROSITE" id="PS00670">
    <property type="entry name" value="D_2_HYDROXYACID_DH_2"/>
    <property type="match status" value="1"/>
</dbReference>
<keyword evidence="2 4" id="KW-0560">Oxidoreductase</keyword>
<dbReference type="PANTHER" id="PTHR43761">
    <property type="entry name" value="D-ISOMER SPECIFIC 2-HYDROXYACID DEHYDROGENASE FAMILY PROTEIN (AFU_ORTHOLOGUE AFUA_1G13630)"/>
    <property type="match status" value="1"/>
</dbReference>
<dbReference type="PANTHER" id="PTHR43761:SF1">
    <property type="entry name" value="D-ISOMER SPECIFIC 2-HYDROXYACID DEHYDROGENASE CATALYTIC DOMAIN-CONTAINING PROTEIN-RELATED"/>
    <property type="match status" value="1"/>
</dbReference>
<accession>A0ABX1T6B1</accession>
<comment type="similarity">
    <text evidence="1 4">Belongs to the D-isomer specific 2-hydroxyacid dehydrogenase family.</text>
</comment>
<feature type="domain" description="D-isomer specific 2-hydroxyacid dehydrogenase catalytic" evidence="5">
    <location>
        <begin position="12"/>
        <end position="316"/>
    </location>
</feature>
<dbReference type="RefSeq" id="WP_169069459.1">
    <property type="nucleotide sequence ID" value="NZ_JAZKUC010000001.1"/>
</dbReference>
<dbReference type="SUPFAM" id="SSF52283">
    <property type="entry name" value="Formate/glycerate dehydrogenase catalytic domain-like"/>
    <property type="match status" value="1"/>
</dbReference>
<protein>
    <submittedName>
        <fullName evidence="7">Hydroxyacid dehydrogenase</fullName>
    </submittedName>
</protein>
<name>A0ABX1T6B1_9PROT</name>
<keyword evidence="8" id="KW-1185">Reference proteome</keyword>
<dbReference type="InterPro" id="IPR050418">
    <property type="entry name" value="D-iso_2-hydroxyacid_DH_PdxB"/>
</dbReference>
<evidence type="ECO:0000259" key="5">
    <source>
        <dbReference type="Pfam" id="PF00389"/>
    </source>
</evidence>
<evidence type="ECO:0000256" key="1">
    <source>
        <dbReference type="ARBA" id="ARBA00005854"/>
    </source>
</evidence>
<dbReference type="CDD" id="cd12173">
    <property type="entry name" value="PGDH_4"/>
    <property type="match status" value="1"/>
</dbReference>
<feature type="domain" description="D-isomer specific 2-hydroxyacid dehydrogenase NAD-binding" evidence="6">
    <location>
        <begin position="114"/>
        <end position="292"/>
    </location>
</feature>
<keyword evidence="3" id="KW-0520">NAD</keyword>
<evidence type="ECO:0000313" key="8">
    <source>
        <dbReference type="Proteomes" id="UP000886469"/>
    </source>
</evidence>
<dbReference type="InterPro" id="IPR029753">
    <property type="entry name" value="D-isomer_DH_CS"/>
</dbReference>
<gene>
    <name evidence="7" type="ORF">E4Q08_04195</name>
</gene>